<comment type="caution">
    <text evidence="3">The sequence shown here is derived from an EMBL/GenBank/DDBJ whole genome shotgun (WGS) entry which is preliminary data.</text>
</comment>
<name>A0AAW0A590_9AGAR</name>
<evidence type="ECO:0000256" key="1">
    <source>
        <dbReference type="SAM" id="Coils"/>
    </source>
</evidence>
<keyword evidence="1" id="KW-0175">Coiled coil</keyword>
<dbReference type="AlphaFoldDB" id="A0AAW0A590"/>
<sequence length="315" mass="34607">MLYWEMETSGSRTGFSAWITIDGQEAAEYDILTSKEDKTVTCSIASELGKKFVVNWTMPVLPNAVAGVIRVDGNPPCTGTLGRQNGKEVVTIKAGGVTDGTFLKPFVFSTLELTDDDSAFGTSLSSPEQLGLIQLTLSPVEVLGSKDGTGFLDHYEVPDQKVHERTKKAVTQQIKLAEAEILENPKPFAKLRRSGADIVTFSFEYRPIDVLRANGVAPPLTILKRKAADGCPSPPVKDRDRDDAEELAALEEVRALREKLRGLEEKLLIIRDVKPRIKSEKTAATIDLTQDRAKRKRVKVEAKPSFIPGEVIDLT</sequence>
<protein>
    <recommendedName>
        <fullName evidence="2">DUF7918 domain-containing protein</fullName>
    </recommendedName>
</protein>
<dbReference type="Pfam" id="PF25534">
    <property type="entry name" value="DUF7918"/>
    <property type="match status" value="1"/>
</dbReference>
<dbReference type="EMBL" id="JAWWNJ010000087">
    <property type="protein sequence ID" value="KAK7000725.1"/>
    <property type="molecule type" value="Genomic_DNA"/>
</dbReference>
<dbReference type="PANTHER" id="PTHR36223">
    <property type="entry name" value="BETA-LACTAMASE-TYPE TRANSPEPTIDASE FOLD DOMAIN CONTAINING PROTEIN"/>
    <property type="match status" value="1"/>
</dbReference>
<evidence type="ECO:0000259" key="2">
    <source>
        <dbReference type="Pfam" id="PF25534"/>
    </source>
</evidence>
<dbReference type="InterPro" id="IPR057678">
    <property type="entry name" value="DUF7918"/>
</dbReference>
<dbReference type="PANTHER" id="PTHR36223:SF1">
    <property type="entry name" value="TRANSCRIPTION ELONGATION FACTOR EAF N-TERMINAL DOMAIN-CONTAINING PROTEIN"/>
    <property type="match status" value="1"/>
</dbReference>
<accession>A0AAW0A590</accession>
<gene>
    <name evidence="3" type="ORF">R3P38DRAFT_3285240</name>
</gene>
<feature type="coiled-coil region" evidence="1">
    <location>
        <begin position="246"/>
        <end position="273"/>
    </location>
</feature>
<reference evidence="3 4" key="1">
    <citation type="journal article" date="2024" name="J Genomics">
        <title>Draft genome sequencing and assembly of Favolaschia claudopus CIRM-BRFM 2984 isolated from oak limbs.</title>
        <authorList>
            <person name="Navarro D."/>
            <person name="Drula E."/>
            <person name="Chaduli D."/>
            <person name="Cazenave R."/>
            <person name="Ahrendt S."/>
            <person name="Wang J."/>
            <person name="Lipzen A."/>
            <person name="Daum C."/>
            <person name="Barry K."/>
            <person name="Grigoriev I.V."/>
            <person name="Favel A."/>
            <person name="Rosso M.N."/>
            <person name="Martin F."/>
        </authorList>
    </citation>
    <scope>NUCLEOTIDE SEQUENCE [LARGE SCALE GENOMIC DNA]</scope>
    <source>
        <strain evidence="3 4">CIRM-BRFM 2984</strain>
    </source>
</reference>
<keyword evidence="4" id="KW-1185">Reference proteome</keyword>
<feature type="domain" description="DUF7918" evidence="2">
    <location>
        <begin position="17"/>
        <end position="218"/>
    </location>
</feature>
<evidence type="ECO:0000313" key="3">
    <source>
        <dbReference type="EMBL" id="KAK7000725.1"/>
    </source>
</evidence>
<dbReference type="Proteomes" id="UP001362999">
    <property type="component" value="Unassembled WGS sequence"/>
</dbReference>
<organism evidence="3 4">
    <name type="scientific">Favolaschia claudopus</name>
    <dbReference type="NCBI Taxonomy" id="2862362"/>
    <lineage>
        <taxon>Eukaryota</taxon>
        <taxon>Fungi</taxon>
        <taxon>Dikarya</taxon>
        <taxon>Basidiomycota</taxon>
        <taxon>Agaricomycotina</taxon>
        <taxon>Agaricomycetes</taxon>
        <taxon>Agaricomycetidae</taxon>
        <taxon>Agaricales</taxon>
        <taxon>Marasmiineae</taxon>
        <taxon>Mycenaceae</taxon>
        <taxon>Favolaschia</taxon>
    </lineage>
</organism>
<evidence type="ECO:0000313" key="4">
    <source>
        <dbReference type="Proteomes" id="UP001362999"/>
    </source>
</evidence>
<proteinExistence type="predicted"/>